<dbReference type="Pfam" id="PF00269">
    <property type="entry name" value="SASP"/>
    <property type="match status" value="1"/>
</dbReference>
<reference evidence="2" key="1">
    <citation type="submission" date="2011-06" db="EMBL/GenBank/DDBJ databases">
        <title>Complete genome sequence of Paenibacillus mucilaginosus KNP414.</title>
        <authorList>
            <person name="Wang J."/>
            <person name="Hu S."/>
            <person name="Hu X."/>
            <person name="Zhang B."/>
            <person name="Dong D."/>
            <person name="Zhang S."/>
            <person name="Zhao K."/>
            <person name="Wu D."/>
        </authorList>
    </citation>
    <scope>NUCLEOTIDE SEQUENCE [LARGE SCALE GENOMIC DNA]</scope>
    <source>
        <strain evidence="2">KNP414</strain>
    </source>
</reference>
<name>F8FMI3_PAEMK</name>
<accession>F8FMI3</accession>
<dbReference type="InterPro" id="IPR001448">
    <property type="entry name" value="SASP_alpha/beta-type"/>
</dbReference>
<dbReference type="KEGG" id="pms:KNP414_01502"/>
<evidence type="ECO:0000313" key="2">
    <source>
        <dbReference type="Proteomes" id="UP000006620"/>
    </source>
</evidence>
<dbReference type="RefSeq" id="WP_013915228.1">
    <property type="nucleotide sequence ID" value="NC_015690.1"/>
</dbReference>
<dbReference type="InterPro" id="IPR038300">
    <property type="entry name" value="SASP_sf_alpha/beta"/>
</dbReference>
<gene>
    <name evidence="1" type="ordered locus">KNP414_01502</name>
</gene>
<dbReference type="PATRIC" id="fig|1036673.3.peg.1325"/>
<dbReference type="GO" id="GO:0003690">
    <property type="term" value="F:double-stranded DNA binding"/>
    <property type="evidence" value="ECO:0007669"/>
    <property type="project" value="InterPro"/>
</dbReference>
<dbReference type="HOGENOM" id="CLU_169738_0_1_9"/>
<dbReference type="GO" id="GO:0006265">
    <property type="term" value="P:DNA topological change"/>
    <property type="evidence" value="ECO:0007669"/>
    <property type="project" value="InterPro"/>
</dbReference>
<dbReference type="EMBL" id="CP002869">
    <property type="protein sequence ID" value="AEI40066.1"/>
    <property type="molecule type" value="Genomic_DNA"/>
</dbReference>
<protein>
    <submittedName>
        <fullName evidence="1">Small acid-soluble spore protein alpha/beta type</fullName>
    </submittedName>
</protein>
<dbReference type="AlphaFoldDB" id="F8FMI3"/>
<proteinExistence type="predicted"/>
<organism evidence="1 2">
    <name type="scientific">Paenibacillus mucilaginosus (strain KNP414)</name>
    <dbReference type="NCBI Taxonomy" id="1036673"/>
    <lineage>
        <taxon>Bacteria</taxon>
        <taxon>Bacillati</taxon>
        <taxon>Bacillota</taxon>
        <taxon>Bacilli</taxon>
        <taxon>Bacillales</taxon>
        <taxon>Paenibacillaceae</taxon>
        <taxon>Paenibacillus</taxon>
    </lineage>
</organism>
<dbReference type="Gene3D" id="6.10.10.80">
    <property type="entry name" value="Small, acid-soluble spore protein, alpha/beta type-like"/>
    <property type="match status" value="1"/>
</dbReference>
<reference evidence="1 2" key="2">
    <citation type="journal article" date="2013" name="Genome Announc.">
        <title>Genome Sequence of Growth-Improving Paenibacillus mucilaginosus Strain KNP414.</title>
        <authorList>
            <person name="Lu J.J."/>
            <person name="Wang J.F."/>
            <person name="Hu X.F."/>
        </authorList>
    </citation>
    <scope>NUCLEOTIDE SEQUENCE [LARGE SCALE GENOMIC DNA]</scope>
    <source>
        <strain evidence="1 2">KNP414</strain>
    </source>
</reference>
<dbReference type="Proteomes" id="UP000006620">
    <property type="component" value="Chromosome"/>
</dbReference>
<sequence length="95" mass="10394">MARRRSRSPVVPGAGQGLDRLKAEVMRRQGYAVQDARPDLVKYEVARSLGIPLQGTGNNQQLTTEQAGKIGGPIGGSMVREMIRMAQEHLAKRQP</sequence>
<evidence type="ECO:0000313" key="1">
    <source>
        <dbReference type="EMBL" id="AEI40066.1"/>
    </source>
</evidence>